<name>A0A4C1WTA3_EUMVA</name>
<comment type="caution">
    <text evidence="1">The sequence shown here is derived from an EMBL/GenBank/DDBJ whole genome shotgun (WGS) entry which is preliminary data.</text>
</comment>
<evidence type="ECO:0000313" key="2">
    <source>
        <dbReference type="Proteomes" id="UP000299102"/>
    </source>
</evidence>
<reference evidence="1 2" key="1">
    <citation type="journal article" date="2019" name="Commun. Biol.">
        <title>The bagworm genome reveals a unique fibroin gene that provides high tensile strength.</title>
        <authorList>
            <person name="Kono N."/>
            <person name="Nakamura H."/>
            <person name="Ohtoshi R."/>
            <person name="Tomita M."/>
            <person name="Numata K."/>
            <person name="Arakawa K."/>
        </authorList>
    </citation>
    <scope>NUCLEOTIDE SEQUENCE [LARGE SCALE GENOMIC DNA]</scope>
</reference>
<accession>A0A4C1WTA3</accession>
<sequence>MGHRNPAINTNGYCLRAPHAPRRALIAFRSAANYRREGRGGPAPSRAPPSLLENRNYVALSISMFDMSPSDRRSCGEHRQMKEMKRVVKVVVKLLVKVNDNDSFCRRCGPTAPAAAPFYVMLAYKQLSAIADSRALRAPIEQPPGGSARGELAPALELRTPPHPRPRTLTPAIRLTIEPQPSEAVLYELDGRTTAVPTRRESAHHPM</sequence>
<dbReference type="AlphaFoldDB" id="A0A4C1WTA3"/>
<organism evidence="1 2">
    <name type="scientific">Eumeta variegata</name>
    <name type="common">Bagworm moth</name>
    <name type="synonym">Eumeta japonica</name>
    <dbReference type="NCBI Taxonomy" id="151549"/>
    <lineage>
        <taxon>Eukaryota</taxon>
        <taxon>Metazoa</taxon>
        <taxon>Ecdysozoa</taxon>
        <taxon>Arthropoda</taxon>
        <taxon>Hexapoda</taxon>
        <taxon>Insecta</taxon>
        <taxon>Pterygota</taxon>
        <taxon>Neoptera</taxon>
        <taxon>Endopterygota</taxon>
        <taxon>Lepidoptera</taxon>
        <taxon>Glossata</taxon>
        <taxon>Ditrysia</taxon>
        <taxon>Tineoidea</taxon>
        <taxon>Psychidae</taxon>
        <taxon>Oiketicinae</taxon>
        <taxon>Eumeta</taxon>
    </lineage>
</organism>
<proteinExistence type="predicted"/>
<protein>
    <submittedName>
        <fullName evidence="1">Uncharacterized protein</fullName>
    </submittedName>
</protein>
<evidence type="ECO:0000313" key="1">
    <source>
        <dbReference type="EMBL" id="GBP54511.1"/>
    </source>
</evidence>
<gene>
    <name evidence="1" type="ORF">EVAR_47383_1</name>
</gene>
<dbReference type="Proteomes" id="UP000299102">
    <property type="component" value="Unassembled WGS sequence"/>
</dbReference>
<dbReference type="EMBL" id="BGZK01000648">
    <property type="protein sequence ID" value="GBP54511.1"/>
    <property type="molecule type" value="Genomic_DNA"/>
</dbReference>
<keyword evidence="2" id="KW-1185">Reference proteome</keyword>